<dbReference type="Gene3D" id="2.60.40.150">
    <property type="entry name" value="C2 domain"/>
    <property type="match status" value="2"/>
</dbReference>
<dbReference type="GO" id="GO:0070382">
    <property type="term" value="C:exocytic vesicle"/>
    <property type="evidence" value="ECO:0007669"/>
    <property type="project" value="TreeGrafter"/>
</dbReference>
<keyword evidence="5" id="KW-0472">Membrane</keyword>
<keyword evidence="11" id="KW-1185">Reference proteome</keyword>
<evidence type="ECO:0000256" key="2">
    <source>
        <dbReference type="ARBA" id="ARBA00022475"/>
    </source>
</evidence>
<feature type="region of interest" description="Disordered" evidence="7">
    <location>
        <begin position="1273"/>
        <end position="1296"/>
    </location>
</feature>
<feature type="compositionally biased region" description="Low complexity" evidence="7">
    <location>
        <begin position="262"/>
        <end position="273"/>
    </location>
</feature>
<dbReference type="PROSITE" id="PS50004">
    <property type="entry name" value="C2"/>
    <property type="match status" value="2"/>
</dbReference>
<dbReference type="GO" id="GO:0031267">
    <property type="term" value="F:small GTPase binding"/>
    <property type="evidence" value="ECO:0007669"/>
    <property type="project" value="InterPro"/>
</dbReference>
<dbReference type="EMBL" id="SOYY01000025">
    <property type="protein sequence ID" value="KAA0701918.1"/>
    <property type="molecule type" value="Genomic_DNA"/>
</dbReference>
<dbReference type="SUPFAM" id="SSF49562">
    <property type="entry name" value="C2 domain (Calcium/lipid-binding domain, CaLB)"/>
    <property type="match status" value="2"/>
</dbReference>
<feature type="compositionally biased region" description="Polar residues" evidence="7">
    <location>
        <begin position="1213"/>
        <end position="1226"/>
    </location>
</feature>
<feature type="region of interest" description="Disordered" evidence="7">
    <location>
        <begin position="877"/>
        <end position="1004"/>
    </location>
</feature>
<dbReference type="FunFam" id="2.60.40.150:FF:000040">
    <property type="entry name" value="synaptotagmin-like protein 2 isoform X2"/>
    <property type="match status" value="1"/>
</dbReference>
<feature type="region of interest" description="Disordered" evidence="7">
    <location>
        <begin position="1017"/>
        <end position="1091"/>
    </location>
</feature>
<dbReference type="Pfam" id="PF00168">
    <property type="entry name" value="C2"/>
    <property type="match status" value="2"/>
</dbReference>
<dbReference type="Gene3D" id="6.10.250.3000">
    <property type="match status" value="1"/>
</dbReference>
<evidence type="ECO:0000313" key="10">
    <source>
        <dbReference type="EMBL" id="KAA0701918.1"/>
    </source>
</evidence>
<feature type="compositionally biased region" description="Low complexity" evidence="7">
    <location>
        <begin position="206"/>
        <end position="247"/>
    </location>
</feature>
<evidence type="ECO:0000259" key="9">
    <source>
        <dbReference type="PROSITE" id="PS50916"/>
    </source>
</evidence>
<evidence type="ECO:0000256" key="6">
    <source>
        <dbReference type="ARBA" id="ARBA00072164"/>
    </source>
</evidence>
<feature type="region of interest" description="Disordered" evidence="7">
    <location>
        <begin position="98"/>
        <end position="275"/>
    </location>
</feature>
<name>A0A5A9MYG2_9TELE</name>
<protein>
    <recommendedName>
        <fullName evidence="6">Synaptotagmin-like protein 2</fullName>
    </recommendedName>
</protein>
<feature type="compositionally biased region" description="Acidic residues" evidence="7">
    <location>
        <begin position="450"/>
        <end position="464"/>
    </location>
</feature>
<dbReference type="GO" id="GO:0006887">
    <property type="term" value="P:exocytosis"/>
    <property type="evidence" value="ECO:0007669"/>
    <property type="project" value="UniProtKB-KW"/>
</dbReference>
<dbReference type="PANTHER" id="PTHR45716">
    <property type="entry name" value="BITESIZE, ISOFORM I"/>
    <property type="match status" value="1"/>
</dbReference>
<dbReference type="InterPro" id="IPR043567">
    <property type="entry name" value="SYTL1-5_C2B"/>
</dbReference>
<keyword evidence="4" id="KW-0677">Repeat</keyword>
<evidence type="ECO:0000259" key="8">
    <source>
        <dbReference type="PROSITE" id="PS50004"/>
    </source>
</evidence>
<accession>A0A5A9MYG2</accession>
<feature type="region of interest" description="Disordered" evidence="7">
    <location>
        <begin position="685"/>
        <end position="779"/>
    </location>
</feature>
<comment type="subcellular location">
    <subcellularLocation>
        <location evidence="1">Cell membrane</location>
    </subcellularLocation>
</comment>
<evidence type="ECO:0000256" key="1">
    <source>
        <dbReference type="ARBA" id="ARBA00004236"/>
    </source>
</evidence>
<feature type="region of interest" description="Disordered" evidence="7">
    <location>
        <begin position="501"/>
        <end position="525"/>
    </location>
</feature>
<feature type="domain" description="C2" evidence="8">
    <location>
        <begin position="1476"/>
        <end position="1605"/>
    </location>
</feature>
<feature type="compositionally biased region" description="Low complexity" evidence="7">
    <location>
        <begin position="724"/>
        <end position="736"/>
    </location>
</feature>
<gene>
    <name evidence="10" type="ORF">E1301_Tti017750</name>
</gene>
<dbReference type="PANTHER" id="PTHR45716:SF5">
    <property type="entry name" value="SYNAPTOTAGMIN-LIKE PROTEIN 2"/>
    <property type="match status" value="1"/>
</dbReference>
<dbReference type="GO" id="GO:0006886">
    <property type="term" value="P:intracellular protein transport"/>
    <property type="evidence" value="ECO:0007669"/>
    <property type="project" value="InterPro"/>
</dbReference>
<dbReference type="InterPro" id="IPR010911">
    <property type="entry name" value="Rab_BD"/>
</dbReference>
<evidence type="ECO:0000256" key="4">
    <source>
        <dbReference type="ARBA" id="ARBA00022737"/>
    </source>
</evidence>
<evidence type="ECO:0000256" key="7">
    <source>
        <dbReference type="SAM" id="MobiDB-lite"/>
    </source>
</evidence>
<sequence length="1641" mass="184860">MIDLSYLTEEEQEMIMAVLKRDSELKKSEEDRVKHLQNVVPEEDRRKNMTGEWFYEVKSQRHQDTIHGSDIIMASMKQQKPSLDDYLTRSWSERSRSFNIKNSDGISEQPMESRENSGISETLQERLNRVVRSPSKTRHNPFNSIPMEMNLEETPEASGSGLRRSSTDRAFDSQVKYQEPSHTEDINEVPRKKPVPKKRTRIFKPQSSLSDSASSVSTQSASSQSVSTQSISTQSTSTQSVSATESSGTRTPAPRGILKYTSSCSSSDSAFKSQMPQPVVTLSYVRKRSNHEKDFDKSKHILESKEEPRIKTQPLKIPKSRLPVRAPSLLKKLSQDTEEKTIMQTRLSLSSNPTTENDKKKYIFCLTDQQFPGVTDIANKSTDRGIESSTSEFNINTYNMNQESKPAVATDAHIPTPTDERGNSITKVLEWFSRSSDSSDMLDVESNHDMEEDTKIDDIDVEDEANQKPKPRDNVYLIIPRQSEKKSSEVNSQFLKETDWAKEQCVDESPQNTPKQRRRSESMSYKESLIMKTSVEVALTDIAKDVTQPQDSVFEKVNENEKIDSLTKGDRREEPKVKLETDFKVHPQKERTGSEENQRPKLAHLRSFWERENIGPKILISRSNIPAKNESLNTSDVCIKPVEIKNEKRVAEHSLGYPEHQIKETISVVEVSDLKNAITIKKPQAPVVTTESRNASLTYSNQKKDQTLASCPSDKQSSLPRLKSSFLLDSGSLSGGQNIERMGGSNGDCTSPKESDTKSKTAPRPNPTPLVKQNSQQQETMAVKITQLKSFWEKEKWEPRISAQNRKPSVASAEMNKRFTKSEFDLRSIGAEFDDDIEDDTSDREKLSPNFSMHPLWKERSTVTDGMNNSQFKNLRDFWGGSPTMQSGQKSPVLKSGNKNQKMFNVQSERSNVKTTVNETQTNAKQSLSASSPAKPEKTPLSSSNKKSTKRQESVAKTKQLPSASSQTSVKDTTPQKPTTGQESQPRQSRSSSKGSLNGKAKAMRRASSMFYVNTAGEEQSQSVHPLPKETQNPNLHQATKSSLTQSRKTTESSDTLPKTSSDNSWQDKERNSQRKPSLTSEDSDFQPLARSYIPPDYQHYLGITETGKMYTPPPVIEQIEDFLCTSFTTSMETSCKCKCSPVRTSTPVQGSPDLQRRGSLGLDGHVCHDASKTSTVDTWSHAKGNLNCDNESSVQKALKRAASRPMYHKSMNDISTSPGHGQNIKQTDDYEQGNYDSQSVITNTKIPSTHVQTSFATSDPEHLKQLSKSVPSFLQKESDGGESDSESSSRSGLPQRINRQYTNLSGYSGSASVSSVSGSVASVYSSDYGSVEVQGIIQFSLNYVQKLREFHIFVVQCKNLAAVDPKRNRSDPYVKSYLIPDSANLGKRKTSVKRKTLNPTYNEILRYRVRMENLKSQLLNLSVWHNDTFGRNSFLGETELDLSLWDFNDTERKFLPLKPRNYSFQSSTSFQPLDFRGQMRLAVRFLPQISQSKRIPGTGEVHIWAKDCKNLPLIRSPSIDPFIKCFVLPDTSKKSRQKTKVLKKTTSPIFNHTMVYDGFRAEDLKEACVEITVWDRDRLANHLLGGLRLGMGTGKSYGAQVDWMDSTPEEIDLWRRMMESPSEWIEGVLPLRMLTTDNKA</sequence>
<feature type="compositionally biased region" description="Low complexity" evidence="7">
    <location>
        <begin position="984"/>
        <end position="993"/>
    </location>
</feature>
<reference evidence="10 11" key="1">
    <citation type="journal article" date="2019" name="Mol. Ecol. Resour.">
        <title>Chromosome-level genome assembly of Triplophysa tibetana, a fish adapted to the harsh high-altitude environment of the Tibetan Plateau.</title>
        <authorList>
            <person name="Yang X."/>
            <person name="Liu H."/>
            <person name="Ma Z."/>
            <person name="Zou Y."/>
            <person name="Zou M."/>
            <person name="Mao Y."/>
            <person name="Li X."/>
            <person name="Wang H."/>
            <person name="Chen T."/>
            <person name="Wang W."/>
            <person name="Yang R."/>
        </authorList>
    </citation>
    <scope>NUCLEOTIDE SEQUENCE [LARGE SCALE GENOMIC DNA]</scope>
    <source>
        <strain evidence="10">TTIB1903HZAU</strain>
        <tissue evidence="10">Muscle</tissue>
    </source>
</reference>
<dbReference type="CDD" id="cd04020">
    <property type="entry name" value="C2B_SLP_1-2-3-4"/>
    <property type="match status" value="1"/>
</dbReference>
<feature type="compositionally biased region" description="Polar residues" evidence="7">
    <location>
        <begin position="897"/>
        <end position="932"/>
    </location>
</feature>
<feature type="compositionally biased region" description="Basic residues" evidence="7">
    <location>
        <begin position="192"/>
        <end position="202"/>
    </location>
</feature>
<evidence type="ECO:0000256" key="3">
    <source>
        <dbReference type="ARBA" id="ARBA00022483"/>
    </source>
</evidence>
<feature type="region of interest" description="Disordered" evidence="7">
    <location>
        <begin position="1210"/>
        <end position="1231"/>
    </location>
</feature>
<dbReference type="Proteomes" id="UP000324632">
    <property type="component" value="Chromosome 25"/>
</dbReference>
<feature type="compositionally biased region" description="Polar residues" evidence="7">
    <location>
        <begin position="687"/>
        <end position="719"/>
    </location>
</feature>
<organism evidence="10 11">
    <name type="scientific">Triplophysa tibetana</name>
    <dbReference type="NCBI Taxonomy" id="1572043"/>
    <lineage>
        <taxon>Eukaryota</taxon>
        <taxon>Metazoa</taxon>
        <taxon>Chordata</taxon>
        <taxon>Craniata</taxon>
        <taxon>Vertebrata</taxon>
        <taxon>Euteleostomi</taxon>
        <taxon>Actinopterygii</taxon>
        <taxon>Neopterygii</taxon>
        <taxon>Teleostei</taxon>
        <taxon>Ostariophysi</taxon>
        <taxon>Cypriniformes</taxon>
        <taxon>Nemacheilidae</taxon>
        <taxon>Triplophysa</taxon>
    </lineage>
</organism>
<dbReference type="InterPro" id="IPR000008">
    <property type="entry name" value="C2_dom"/>
</dbReference>
<dbReference type="SMART" id="SM00239">
    <property type="entry name" value="C2"/>
    <property type="match status" value="2"/>
</dbReference>
<dbReference type="GO" id="GO:0005886">
    <property type="term" value="C:plasma membrane"/>
    <property type="evidence" value="ECO:0007669"/>
    <property type="project" value="UniProtKB-SubCell"/>
</dbReference>
<dbReference type="GO" id="GO:0042043">
    <property type="term" value="F:neurexin family protein binding"/>
    <property type="evidence" value="ECO:0007669"/>
    <property type="project" value="TreeGrafter"/>
</dbReference>
<dbReference type="FunFam" id="2.60.40.150:FF:000006">
    <property type="entry name" value="Synaptotagmin-like 5, isoform CRA_a"/>
    <property type="match status" value="1"/>
</dbReference>
<keyword evidence="2" id="KW-1003">Cell membrane</keyword>
<feature type="compositionally biased region" description="Polar residues" evidence="7">
    <location>
        <begin position="1017"/>
        <end position="1065"/>
    </location>
</feature>
<dbReference type="PROSITE" id="PS50916">
    <property type="entry name" value="RABBD"/>
    <property type="match status" value="1"/>
</dbReference>
<dbReference type="InterPro" id="IPR035892">
    <property type="entry name" value="C2_domain_sf"/>
</dbReference>
<dbReference type="InterPro" id="IPR041282">
    <property type="entry name" value="FYVE_2"/>
</dbReference>
<comment type="caution">
    <text evidence="10">The sequence shown here is derived from an EMBL/GenBank/DDBJ whole genome shotgun (WGS) entry which is preliminary data.</text>
</comment>
<evidence type="ECO:0000313" key="11">
    <source>
        <dbReference type="Proteomes" id="UP000324632"/>
    </source>
</evidence>
<feature type="domain" description="C2" evidence="8">
    <location>
        <begin position="1334"/>
        <end position="1456"/>
    </location>
</feature>
<feature type="domain" description="RabBD" evidence="9">
    <location>
        <begin position="1"/>
        <end position="57"/>
    </location>
</feature>
<feature type="compositionally biased region" description="Basic and acidic residues" evidence="7">
    <location>
        <begin position="179"/>
        <end position="191"/>
    </location>
</feature>
<proteinExistence type="predicted"/>
<feature type="compositionally biased region" description="Polar residues" evidence="7">
    <location>
        <begin position="957"/>
        <end position="983"/>
    </location>
</feature>
<dbReference type="Pfam" id="PF02318">
    <property type="entry name" value="FYVE_2"/>
    <property type="match status" value="1"/>
</dbReference>
<feature type="region of interest" description="Disordered" evidence="7">
    <location>
        <begin position="437"/>
        <end position="476"/>
    </location>
</feature>
<keyword evidence="3" id="KW-0268">Exocytosis</keyword>
<evidence type="ECO:0000256" key="5">
    <source>
        <dbReference type="ARBA" id="ARBA00023136"/>
    </source>
</evidence>